<dbReference type="AlphaFoldDB" id="A0A7Y2H2M5"/>
<gene>
    <name evidence="2" type="ORF">HKN21_10560</name>
</gene>
<proteinExistence type="predicted"/>
<organism evidence="2 3">
    <name type="scientific">Eiseniibacteriota bacterium</name>
    <dbReference type="NCBI Taxonomy" id="2212470"/>
    <lineage>
        <taxon>Bacteria</taxon>
        <taxon>Candidatus Eiseniibacteriota</taxon>
    </lineage>
</organism>
<dbReference type="SUPFAM" id="SSF74653">
    <property type="entry name" value="TolA/TonB C-terminal domain"/>
    <property type="match status" value="1"/>
</dbReference>
<feature type="region of interest" description="Disordered" evidence="1">
    <location>
        <begin position="49"/>
        <end position="149"/>
    </location>
</feature>
<feature type="compositionally biased region" description="Polar residues" evidence="1">
    <location>
        <begin position="119"/>
        <end position="130"/>
    </location>
</feature>
<evidence type="ECO:0000256" key="1">
    <source>
        <dbReference type="SAM" id="MobiDB-lite"/>
    </source>
</evidence>
<evidence type="ECO:0000313" key="3">
    <source>
        <dbReference type="Proteomes" id="UP000547674"/>
    </source>
</evidence>
<dbReference type="Proteomes" id="UP000547674">
    <property type="component" value="Unassembled WGS sequence"/>
</dbReference>
<dbReference type="EMBL" id="JABDJR010000424">
    <property type="protein sequence ID" value="NNF07190.1"/>
    <property type="molecule type" value="Genomic_DNA"/>
</dbReference>
<dbReference type="Gene3D" id="3.30.1150.10">
    <property type="match status" value="1"/>
</dbReference>
<evidence type="ECO:0000313" key="2">
    <source>
        <dbReference type="EMBL" id="NNF07190.1"/>
    </source>
</evidence>
<accession>A0A7Y2H2M5</accession>
<protein>
    <recommendedName>
        <fullName evidence="4">TonB C-terminal domain-containing protein</fullName>
    </recommendedName>
</protein>
<sequence length="228" mass="24623">MRQRAFGMWLGVSVALHAGLFLLPGVSPVSIPGGAPFVAVVVLEYEEPAESTPNPEAQASGEPEATPEETEEKPQTFNTTMPDDVPTPEDPLALTSELEFDPEPPAFSSETSAPKPVITPQSSPQASSPGEGSDAPSESRVSPPRLIVGALPLTSKDRDRLQVPEEIMVRLRVGATGRVEDVEFVTPGLPPDLRDVLLRSTEVMRFAPAKEGSQHVPSWFPMTFVYRR</sequence>
<comment type="caution">
    <text evidence="2">The sequence shown here is derived from an EMBL/GenBank/DDBJ whole genome shotgun (WGS) entry which is preliminary data.</text>
</comment>
<evidence type="ECO:0008006" key="4">
    <source>
        <dbReference type="Google" id="ProtNLM"/>
    </source>
</evidence>
<reference evidence="2 3" key="1">
    <citation type="submission" date="2020-03" db="EMBL/GenBank/DDBJ databases">
        <title>Metabolic flexibility allows generalist bacteria to become dominant in a frequently disturbed ecosystem.</title>
        <authorList>
            <person name="Chen Y.-J."/>
            <person name="Leung P.M."/>
            <person name="Bay S.K."/>
            <person name="Hugenholtz P."/>
            <person name="Kessler A.J."/>
            <person name="Shelley G."/>
            <person name="Waite D.W."/>
            <person name="Cook P.L."/>
            <person name="Greening C."/>
        </authorList>
    </citation>
    <scope>NUCLEOTIDE SEQUENCE [LARGE SCALE GENOMIC DNA]</scope>
    <source>
        <strain evidence="2">SS_bin_28</strain>
    </source>
</reference>
<name>A0A7Y2H2M5_UNCEI</name>